<proteinExistence type="predicted"/>
<evidence type="ECO:0000313" key="6">
    <source>
        <dbReference type="Proteomes" id="UP001595665"/>
    </source>
</evidence>
<dbReference type="InterPro" id="IPR036388">
    <property type="entry name" value="WH-like_DNA-bd_sf"/>
</dbReference>
<dbReference type="Gene3D" id="1.10.10.10">
    <property type="entry name" value="Winged helix-like DNA-binding domain superfamily/Winged helix DNA-binding domain"/>
    <property type="match status" value="1"/>
</dbReference>
<dbReference type="InterPro" id="IPR036390">
    <property type="entry name" value="WH_DNA-bd_sf"/>
</dbReference>
<keyword evidence="3" id="KW-0804">Transcription</keyword>
<evidence type="ECO:0000256" key="1">
    <source>
        <dbReference type="ARBA" id="ARBA00023015"/>
    </source>
</evidence>
<keyword evidence="2" id="KW-0238">DNA-binding</keyword>
<dbReference type="InterPro" id="IPR000835">
    <property type="entry name" value="HTH_MarR-typ"/>
</dbReference>
<dbReference type="SUPFAM" id="SSF46785">
    <property type="entry name" value="Winged helix' DNA-binding domain"/>
    <property type="match status" value="1"/>
</dbReference>
<dbReference type="PROSITE" id="PS01117">
    <property type="entry name" value="HTH_MARR_1"/>
    <property type="match status" value="1"/>
</dbReference>
<evidence type="ECO:0000313" key="5">
    <source>
        <dbReference type="EMBL" id="MFC3460452.1"/>
    </source>
</evidence>
<accession>A0ABV7PQF1</accession>
<comment type="caution">
    <text evidence="5">The sequence shown here is derived from an EMBL/GenBank/DDBJ whole genome shotgun (WGS) entry which is preliminary data.</text>
</comment>
<evidence type="ECO:0000256" key="3">
    <source>
        <dbReference type="ARBA" id="ARBA00023163"/>
    </source>
</evidence>
<dbReference type="Proteomes" id="UP001595665">
    <property type="component" value="Unassembled WGS sequence"/>
</dbReference>
<dbReference type="SMART" id="SM00347">
    <property type="entry name" value="HTH_MARR"/>
    <property type="match status" value="1"/>
</dbReference>
<dbReference type="RefSeq" id="WP_379737010.1">
    <property type="nucleotide sequence ID" value="NZ_JBHRVV010000001.1"/>
</dbReference>
<dbReference type="PANTHER" id="PTHR33164">
    <property type="entry name" value="TRANSCRIPTIONAL REGULATOR, MARR FAMILY"/>
    <property type="match status" value="1"/>
</dbReference>
<protein>
    <submittedName>
        <fullName evidence="5">MarR family winged helix-turn-helix transcriptional regulator</fullName>
    </submittedName>
</protein>
<sequence length="157" mass="17244">MDPFDHTLMQLTATLTQASRAYKAMADKVASQYSLSQATALPVLILGRLGQDGVRPGMLAEALGLEASSLVRVVDLLIESGLIERHEDPQDRRAKLLQLTADGKTRARQMEEALIPFRRNLFAGFDQAEIDACLRVLSSIQAQIGKPCEQPAREKQA</sequence>
<dbReference type="Pfam" id="PF12802">
    <property type="entry name" value="MarR_2"/>
    <property type="match status" value="1"/>
</dbReference>
<feature type="domain" description="HTH marR-type" evidence="4">
    <location>
        <begin position="8"/>
        <end position="142"/>
    </location>
</feature>
<dbReference type="PROSITE" id="PS50995">
    <property type="entry name" value="HTH_MARR_2"/>
    <property type="match status" value="1"/>
</dbReference>
<keyword evidence="6" id="KW-1185">Reference proteome</keyword>
<reference evidence="6" key="1">
    <citation type="journal article" date="2019" name="Int. J. Syst. Evol. Microbiol.">
        <title>The Global Catalogue of Microorganisms (GCM) 10K type strain sequencing project: providing services to taxonomists for standard genome sequencing and annotation.</title>
        <authorList>
            <consortium name="The Broad Institute Genomics Platform"/>
            <consortium name="The Broad Institute Genome Sequencing Center for Infectious Disease"/>
            <person name="Wu L."/>
            <person name="Ma J."/>
        </authorList>
    </citation>
    <scope>NUCLEOTIDE SEQUENCE [LARGE SCALE GENOMIC DNA]</scope>
    <source>
        <strain evidence="6">CCM 7480</strain>
    </source>
</reference>
<dbReference type="InterPro" id="IPR039422">
    <property type="entry name" value="MarR/SlyA-like"/>
</dbReference>
<evidence type="ECO:0000256" key="2">
    <source>
        <dbReference type="ARBA" id="ARBA00023125"/>
    </source>
</evidence>
<dbReference type="InterPro" id="IPR023187">
    <property type="entry name" value="Tscrpt_reg_MarR-type_CS"/>
</dbReference>
<name>A0ABV7PQF1_9BURK</name>
<keyword evidence="1" id="KW-0805">Transcription regulation</keyword>
<dbReference type="EMBL" id="JBHRVV010000001">
    <property type="protein sequence ID" value="MFC3460452.1"/>
    <property type="molecule type" value="Genomic_DNA"/>
</dbReference>
<dbReference type="PANTHER" id="PTHR33164:SF64">
    <property type="entry name" value="TRANSCRIPTIONAL REGULATOR SLYA"/>
    <property type="match status" value="1"/>
</dbReference>
<dbReference type="PRINTS" id="PR00598">
    <property type="entry name" value="HTHMARR"/>
</dbReference>
<evidence type="ECO:0000259" key="4">
    <source>
        <dbReference type="PROSITE" id="PS50995"/>
    </source>
</evidence>
<gene>
    <name evidence="5" type="ORF">ACFOPH_19655</name>
</gene>
<organism evidence="5 6">
    <name type="scientific">Massilia haematophila</name>
    <dbReference type="NCBI Taxonomy" id="457923"/>
    <lineage>
        <taxon>Bacteria</taxon>
        <taxon>Pseudomonadati</taxon>
        <taxon>Pseudomonadota</taxon>
        <taxon>Betaproteobacteria</taxon>
        <taxon>Burkholderiales</taxon>
        <taxon>Oxalobacteraceae</taxon>
        <taxon>Telluria group</taxon>
        <taxon>Massilia</taxon>
    </lineage>
</organism>